<organism evidence="1 2">
    <name type="scientific">Ralstonia solanacearum K60</name>
    <dbReference type="NCBI Taxonomy" id="1091042"/>
    <lineage>
        <taxon>Bacteria</taxon>
        <taxon>Pseudomonadati</taxon>
        <taxon>Pseudomonadota</taxon>
        <taxon>Betaproteobacteria</taxon>
        <taxon>Burkholderiales</taxon>
        <taxon>Burkholderiaceae</taxon>
        <taxon>Ralstonia</taxon>
        <taxon>Ralstonia solanacearum species complex</taxon>
    </lineage>
</organism>
<evidence type="ECO:0000313" key="1">
    <source>
        <dbReference type="EMBL" id="OYQ09256.1"/>
    </source>
</evidence>
<gene>
    <name evidence="1" type="ORF">B7R77_20115</name>
</gene>
<evidence type="ECO:0000313" key="2">
    <source>
        <dbReference type="Proteomes" id="UP000216164"/>
    </source>
</evidence>
<comment type="caution">
    <text evidence="1">The sequence shown here is derived from an EMBL/GenBank/DDBJ whole genome shotgun (WGS) entry which is preliminary data.</text>
</comment>
<dbReference type="AlphaFoldDB" id="A0AAP7ZHL7"/>
<name>A0AAP7ZHL7_RALSL</name>
<accession>A0AAP7ZHL7</accession>
<dbReference type="Proteomes" id="UP000216164">
    <property type="component" value="Unassembled WGS sequence"/>
</dbReference>
<reference evidence="1 2" key="1">
    <citation type="submission" date="2017-04" db="EMBL/GenBank/DDBJ databases">
        <title>Genome Announcement: Closed genomes of Ralstonia solanacearum strains K60, UW551, and UW700.</title>
        <authorList>
            <person name="Hayes M."/>
            <person name="Macintyre A.M."/>
            <person name="Allen C."/>
        </authorList>
    </citation>
    <scope>NUCLEOTIDE SEQUENCE [LARGE SCALE GENOMIC DNA]</scope>
    <source>
        <strain evidence="1 2">UW25</strain>
    </source>
</reference>
<proteinExistence type="predicted"/>
<sequence length="116" mass="12497">MPCPASNWRIDGKPVPGRTSLSRIHVCTPATIRPATDTRVSRAISRFMENAARMDAWAGRGTPAGVGRGRLPMGLNFSQNATDRARTRAIALELGRFRFHDAHHVDAAAPGAIKPG</sequence>
<dbReference type="EMBL" id="NCTK01000002">
    <property type="protein sequence ID" value="OYQ09256.1"/>
    <property type="molecule type" value="Genomic_DNA"/>
</dbReference>
<protein>
    <submittedName>
        <fullName evidence="1">Uncharacterized protein</fullName>
    </submittedName>
</protein>